<feature type="region of interest" description="Disordered" evidence="1">
    <location>
        <begin position="63"/>
        <end position="95"/>
    </location>
</feature>
<feature type="non-terminal residue" evidence="2">
    <location>
        <position position="95"/>
    </location>
</feature>
<accession>A0A974HIN4</accession>
<feature type="non-terminal residue" evidence="2">
    <location>
        <position position="1"/>
    </location>
</feature>
<reference evidence="3" key="1">
    <citation type="journal article" date="2016" name="Nature">
        <title>Genome evolution in the allotetraploid frog Xenopus laevis.</title>
        <authorList>
            <person name="Session A.M."/>
            <person name="Uno Y."/>
            <person name="Kwon T."/>
            <person name="Chapman J.A."/>
            <person name="Toyoda A."/>
            <person name="Takahashi S."/>
            <person name="Fukui A."/>
            <person name="Hikosaka A."/>
            <person name="Suzuki A."/>
            <person name="Kondo M."/>
            <person name="van Heeringen S.J."/>
            <person name="Quigley I."/>
            <person name="Heinz S."/>
            <person name="Ogino H."/>
            <person name="Ochi H."/>
            <person name="Hellsten U."/>
            <person name="Lyons J.B."/>
            <person name="Simakov O."/>
            <person name="Putnam N."/>
            <person name="Stites J."/>
            <person name="Kuroki Y."/>
            <person name="Tanaka T."/>
            <person name="Michiue T."/>
            <person name="Watanabe M."/>
            <person name="Bogdanovic O."/>
            <person name="Lister R."/>
            <person name="Georgiou G."/>
            <person name="Paranjpe S.S."/>
            <person name="van Kruijsbergen I."/>
            <person name="Shu S."/>
            <person name="Carlson J."/>
            <person name="Kinoshita T."/>
            <person name="Ohta Y."/>
            <person name="Mawaribuchi S."/>
            <person name="Jenkins J."/>
            <person name="Grimwood J."/>
            <person name="Schmutz J."/>
            <person name="Mitros T."/>
            <person name="Mozaffari S.V."/>
            <person name="Suzuki Y."/>
            <person name="Haramoto Y."/>
            <person name="Yamamoto T.S."/>
            <person name="Takagi C."/>
            <person name="Heald R."/>
            <person name="Miller K."/>
            <person name="Haudenschild C."/>
            <person name="Kitzman J."/>
            <person name="Nakayama T."/>
            <person name="Izutsu Y."/>
            <person name="Robert J."/>
            <person name="Fortriede J."/>
            <person name="Burns K."/>
            <person name="Lotay V."/>
            <person name="Karimi K."/>
            <person name="Yasuoka Y."/>
            <person name="Dichmann D.S."/>
            <person name="Flajnik M.F."/>
            <person name="Houston D.W."/>
            <person name="Shendure J."/>
            <person name="DuPasquier L."/>
            <person name="Vize P.D."/>
            <person name="Zorn A.M."/>
            <person name="Ito M."/>
            <person name="Marcotte E.M."/>
            <person name="Wallingford J.B."/>
            <person name="Ito Y."/>
            <person name="Asashima M."/>
            <person name="Ueno N."/>
            <person name="Matsuda Y."/>
            <person name="Veenstra G.J."/>
            <person name="Fujiyama A."/>
            <person name="Harland R.M."/>
            <person name="Taira M."/>
            <person name="Rokhsar D.S."/>
        </authorList>
    </citation>
    <scope>NUCLEOTIDE SEQUENCE [LARGE SCALE GENOMIC DNA]</scope>
    <source>
        <strain evidence="3">J</strain>
    </source>
</reference>
<dbReference type="PANTHER" id="PTHR15859:SF2">
    <property type="entry name" value="BTB_POZ DOMAIN-CONTAINING PROTEIN KCTD3"/>
    <property type="match status" value="1"/>
</dbReference>
<evidence type="ECO:0000256" key="1">
    <source>
        <dbReference type="SAM" id="MobiDB-lite"/>
    </source>
</evidence>
<dbReference type="AlphaFoldDB" id="A0A974HIN4"/>
<sequence length="95" mass="10077">MAGKGVSLNVLRHEAEFYGITPLVKRLLLCEELERSSCGSVLFHGYLPPPAIPRRKFTCEASPSPDGITAPRPCEGGAQANAAQPTAAAEGMVRL</sequence>
<evidence type="ECO:0000313" key="2">
    <source>
        <dbReference type="EMBL" id="OCT79414.1"/>
    </source>
</evidence>
<protein>
    <submittedName>
        <fullName evidence="2">Uncharacterized protein</fullName>
    </submittedName>
</protein>
<gene>
    <name evidence="2" type="ORF">XELAEV_180262272mg</name>
</gene>
<dbReference type="PANTHER" id="PTHR15859">
    <property type="entry name" value="SETA BINDING PROTEIN 1"/>
    <property type="match status" value="1"/>
</dbReference>
<proteinExistence type="predicted"/>
<feature type="compositionally biased region" description="Low complexity" evidence="1">
    <location>
        <begin position="78"/>
        <end position="89"/>
    </location>
</feature>
<dbReference type="InterPro" id="IPR047876">
    <property type="entry name" value="SHKBP1/KCTD3"/>
</dbReference>
<name>A0A974HIN4_XENLA</name>
<dbReference type="Proteomes" id="UP000694892">
    <property type="component" value="Chromosome 5L"/>
</dbReference>
<organism evidence="2 3">
    <name type="scientific">Xenopus laevis</name>
    <name type="common">African clawed frog</name>
    <dbReference type="NCBI Taxonomy" id="8355"/>
    <lineage>
        <taxon>Eukaryota</taxon>
        <taxon>Metazoa</taxon>
        <taxon>Chordata</taxon>
        <taxon>Craniata</taxon>
        <taxon>Vertebrata</taxon>
        <taxon>Euteleostomi</taxon>
        <taxon>Amphibia</taxon>
        <taxon>Batrachia</taxon>
        <taxon>Anura</taxon>
        <taxon>Pipoidea</taxon>
        <taxon>Pipidae</taxon>
        <taxon>Xenopodinae</taxon>
        <taxon>Xenopus</taxon>
        <taxon>Xenopus</taxon>
    </lineage>
</organism>
<evidence type="ECO:0000313" key="3">
    <source>
        <dbReference type="Proteomes" id="UP000694892"/>
    </source>
</evidence>
<dbReference type="EMBL" id="CM004474">
    <property type="protein sequence ID" value="OCT79414.1"/>
    <property type="molecule type" value="Genomic_DNA"/>
</dbReference>